<accession>A0A413RRS7</accession>
<gene>
    <name evidence="1" type="ORF">D1825_00045</name>
</gene>
<organism evidence="1 2">
    <name type="scientific">Cellulomonas rhizosphaerae</name>
    <dbReference type="NCBI Taxonomy" id="2293719"/>
    <lineage>
        <taxon>Bacteria</taxon>
        <taxon>Bacillati</taxon>
        <taxon>Actinomycetota</taxon>
        <taxon>Actinomycetes</taxon>
        <taxon>Micrococcales</taxon>
        <taxon>Cellulomonadaceae</taxon>
        <taxon>Cellulomonas</taxon>
    </lineage>
</organism>
<proteinExistence type="predicted"/>
<dbReference type="EMBL" id="QWKP01000005">
    <property type="protein sequence ID" value="RHA44664.1"/>
    <property type="molecule type" value="Genomic_DNA"/>
</dbReference>
<feature type="non-terminal residue" evidence="1">
    <location>
        <position position="1"/>
    </location>
</feature>
<keyword evidence="2" id="KW-1185">Reference proteome</keyword>
<evidence type="ECO:0000313" key="2">
    <source>
        <dbReference type="Proteomes" id="UP000283374"/>
    </source>
</evidence>
<protein>
    <submittedName>
        <fullName evidence="1">Thiamine ABC transporter substrate-binding protein</fullName>
    </submittedName>
</protein>
<reference evidence="1 2" key="1">
    <citation type="submission" date="2018-08" db="EMBL/GenBank/DDBJ databases">
        <title>Cellulomonas rhizosphaerae sp. nov., a novel actinomycete isolated from soil.</title>
        <authorList>
            <person name="Tian Y."/>
        </authorList>
    </citation>
    <scope>NUCLEOTIDE SEQUENCE [LARGE SCALE GENOMIC DNA]</scope>
    <source>
        <strain evidence="1 2">NEAU-TCZ24</strain>
    </source>
</reference>
<dbReference type="Proteomes" id="UP000283374">
    <property type="component" value="Unassembled WGS sequence"/>
</dbReference>
<sequence>SQAVKIPADWEKFAPLATNPFTVDPAAIAANRATWLADWSATVIG</sequence>
<evidence type="ECO:0000313" key="1">
    <source>
        <dbReference type="EMBL" id="RHA44664.1"/>
    </source>
</evidence>
<comment type="caution">
    <text evidence="1">The sequence shown here is derived from an EMBL/GenBank/DDBJ whole genome shotgun (WGS) entry which is preliminary data.</text>
</comment>
<name>A0A413RRS7_9CELL</name>
<dbReference type="AlphaFoldDB" id="A0A413RRS7"/>